<organism evidence="3">
    <name type="scientific">Triticum aestivum</name>
    <name type="common">Wheat</name>
    <dbReference type="NCBI Taxonomy" id="4565"/>
    <lineage>
        <taxon>Eukaryota</taxon>
        <taxon>Viridiplantae</taxon>
        <taxon>Streptophyta</taxon>
        <taxon>Embryophyta</taxon>
        <taxon>Tracheophyta</taxon>
        <taxon>Spermatophyta</taxon>
        <taxon>Magnoliopsida</taxon>
        <taxon>Liliopsida</taxon>
        <taxon>Poales</taxon>
        <taxon>Poaceae</taxon>
        <taxon>BOP clade</taxon>
        <taxon>Pooideae</taxon>
        <taxon>Triticodae</taxon>
        <taxon>Triticeae</taxon>
        <taxon>Triticinae</taxon>
        <taxon>Triticum</taxon>
    </lineage>
</organism>
<dbReference type="GO" id="GO:0003729">
    <property type="term" value="F:mRNA binding"/>
    <property type="evidence" value="ECO:0000318"/>
    <property type="project" value="GO_Central"/>
</dbReference>
<dbReference type="OrthoDB" id="441329at2759"/>
<dbReference type="SMART" id="SM00322">
    <property type="entry name" value="KH"/>
    <property type="match status" value="1"/>
</dbReference>
<dbReference type="Gramene" id="TraesCS3A03G0224900.1">
    <property type="protein sequence ID" value="TraesCS3A03G0224900.1.CDS"/>
    <property type="gene ID" value="TraesCS3A03G0224900"/>
</dbReference>
<dbReference type="SMR" id="A0A3B6EBR7"/>
<feature type="domain" description="K Homology" evidence="2">
    <location>
        <begin position="63"/>
        <end position="135"/>
    </location>
</feature>
<reference evidence="3" key="1">
    <citation type="submission" date="2018-08" db="EMBL/GenBank/DDBJ databases">
        <authorList>
            <person name="Rossello M."/>
        </authorList>
    </citation>
    <scope>NUCLEOTIDE SEQUENCE [LARGE SCALE GENOMIC DNA]</scope>
    <source>
        <strain evidence="3">cv. Chinese Spring</strain>
    </source>
</reference>
<dbReference type="GO" id="GO:0005737">
    <property type="term" value="C:cytoplasm"/>
    <property type="evidence" value="ECO:0000318"/>
    <property type="project" value="GO_Central"/>
</dbReference>
<evidence type="ECO:0000313" key="3">
    <source>
        <dbReference type="EnsemblPlants" id="TraesCS3A02G102700.1"/>
    </source>
</evidence>
<accession>A0A3B6EBR7</accession>
<dbReference type="Gramene" id="TraesRN3A0100225100.1">
    <property type="protein sequence ID" value="TraesRN3A0100225100.1"/>
    <property type="gene ID" value="TraesRN3A0100225100"/>
</dbReference>
<evidence type="ECO:0000313" key="4">
    <source>
        <dbReference type="Proteomes" id="UP000019116"/>
    </source>
</evidence>
<dbReference type="InterPro" id="IPR036612">
    <property type="entry name" value="KH_dom_type_1_sf"/>
</dbReference>
<dbReference type="Gramene" id="TraesPARA_EIv1.0_0791780.1">
    <property type="protein sequence ID" value="TraesPARA_EIv1.0_0791780.1.CDS"/>
    <property type="gene ID" value="TraesPARA_EIv1.0_0791780"/>
</dbReference>
<dbReference type="Proteomes" id="UP000019116">
    <property type="component" value="Chromosome 3A"/>
</dbReference>
<reference evidence="3" key="2">
    <citation type="submission" date="2018-10" db="UniProtKB">
        <authorList>
            <consortium name="EnsemblPlants"/>
        </authorList>
    </citation>
    <scope>IDENTIFICATION</scope>
</reference>
<dbReference type="Pfam" id="PF00013">
    <property type="entry name" value="KH_1"/>
    <property type="match status" value="1"/>
</dbReference>
<dbReference type="Gramene" id="TraesWEE_scaffold_040642_01G000400.1">
    <property type="protein sequence ID" value="TraesWEE_scaffold_040642_01G000400.1"/>
    <property type="gene ID" value="TraesWEE_scaffold_040642_01G000400"/>
</dbReference>
<dbReference type="Gene3D" id="3.30.1370.10">
    <property type="entry name" value="K Homology domain, type 1"/>
    <property type="match status" value="1"/>
</dbReference>
<dbReference type="SUPFAM" id="SSF54791">
    <property type="entry name" value="Eukaryotic type KH-domain (KH-domain type I)"/>
    <property type="match status" value="1"/>
</dbReference>
<dbReference type="Gramene" id="TraesROB_scaffold_012467_01G000700.1">
    <property type="protein sequence ID" value="TraesROB_scaffold_012467_01G000700.1"/>
    <property type="gene ID" value="TraesROB_scaffold_012467_01G000700"/>
</dbReference>
<dbReference type="EnsemblPlants" id="TraesCS3A02G102700.1">
    <property type="protein sequence ID" value="TraesCS3A02G102700.1"/>
    <property type="gene ID" value="TraesCS3A02G102700"/>
</dbReference>
<dbReference type="InterPro" id="IPR004088">
    <property type="entry name" value="KH_dom_type_1"/>
</dbReference>
<evidence type="ECO:0000259" key="2">
    <source>
        <dbReference type="SMART" id="SM00322"/>
    </source>
</evidence>
<proteinExistence type="predicted"/>
<dbReference type="Gramene" id="TraesCAD_scaffold_048148_01G000400.1">
    <property type="protein sequence ID" value="TraesCAD_scaffold_048148_01G000400.1"/>
    <property type="gene ID" value="TraesCAD_scaffold_048148_01G000400"/>
</dbReference>
<evidence type="ECO:0000256" key="1">
    <source>
        <dbReference type="PROSITE-ProRule" id="PRU00117"/>
    </source>
</evidence>
<keyword evidence="4" id="KW-1185">Reference proteome</keyword>
<dbReference type="InterPro" id="IPR004087">
    <property type="entry name" value="KH_dom"/>
</dbReference>
<keyword evidence="1" id="KW-0694">RNA-binding</keyword>
<dbReference type="PROSITE" id="PS50084">
    <property type="entry name" value="KH_TYPE_1"/>
    <property type="match status" value="1"/>
</dbReference>
<sequence length="143" mass="15417">MADEIHHGSPAAAIFPYVVVAKYLLSLVYQLVLSASAAKPEPSSLEFLQPNTPVRSPDYDNEVQGTLTMGVAGEYVGAIIGYAGRTIREIERVMGVQINISKGELKARTSEREVVISGTREAVDAAEVMIVQRVSDAANSHCR</sequence>
<dbReference type="AlphaFoldDB" id="A0A3B6EBR7"/>
<dbReference type="Gramene" id="TraesJUL3A03G01350880.1">
    <property type="protein sequence ID" value="TraesJUL3A03G01350880.1"/>
    <property type="gene ID" value="TraesJUL3A03G01350880"/>
</dbReference>
<dbReference type="Gramene" id="TraesCS3A02G102700.1">
    <property type="protein sequence ID" value="TraesCS3A02G102700.1"/>
    <property type="gene ID" value="TraesCS3A02G102700"/>
</dbReference>
<name>A0A3B6EBR7_WHEAT</name>
<protein>
    <recommendedName>
        <fullName evidence="2">K Homology domain-containing protein</fullName>
    </recommendedName>
</protein>
<dbReference type="Gramene" id="TraesCLE_scaffold_041534_01G000100.1">
    <property type="protein sequence ID" value="TraesCLE_scaffold_041534_01G000100.1"/>
    <property type="gene ID" value="TraesCLE_scaffold_041534_01G000100"/>
</dbReference>